<comment type="similarity">
    <text evidence="2">Belongs to the peptidase S9C family.</text>
</comment>
<evidence type="ECO:0000256" key="6">
    <source>
        <dbReference type="ARBA" id="ARBA00022729"/>
    </source>
</evidence>
<evidence type="ECO:0000256" key="5">
    <source>
        <dbReference type="ARBA" id="ARBA00022670"/>
    </source>
</evidence>
<evidence type="ECO:0000256" key="3">
    <source>
        <dbReference type="ARBA" id="ARBA00011738"/>
    </source>
</evidence>
<evidence type="ECO:0000256" key="8">
    <source>
        <dbReference type="ARBA" id="ARBA00022801"/>
    </source>
</evidence>
<evidence type="ECO:0000256" key="4">
    <source>
        <dbReference type="ARBA" id="ARBA00022438"/>
    </source>
</evidence>
<dbReference type="AlphaFoldDB" id="A0A7G1HR69"/>
<dbReference type="GO" id="GO:0042597">
    <property type="term" value="C:periplasmic space"/>
    <property type="evidence" value="ECO:0007669"/>
    <property type="project" value="UniProtKB-SubCell"/>
</dbReference>
<dbReference type="FunFam" id="3.40.50.1820:FF:000028">
    <property type="entry name" value="S9 family peptidase"/>
    <property type="match status" value="1"/>
</dbReference>
<dbReference type="InterPro" id="IPR011659">
    <property type="entry name" value="WD40"/>
</dbReference>
<dbReference type="SUPFAM" id="SSF53474">
    <property type="entry name" value="alpha/beta-Hydrolases"/>
    <property type="match status" value="1"/>
</dbReference>
<keyword evidence="6" id="KW-0732">Signal</keyword>
<evidence type="ECO:0000256" key="9">
    <source>
        <dbReference type="ARBA" id="ARBA00022825"/>
    </source>
</evidence>
<dbReference type="PANTHER" id="PTHR42776">
    <property type="entry name" value="SERINE PEPTIDASE S9 FAMILY MEMBER"/>
    <property type="match status" value="1"/>
</dbReference>
<reference evidence="13" key="1">
    <citation type="submission" date="2020-07" db="EMBL/GenBank/DDBJ databases">
        <title>Complete genome sequencing of Coprobacter sp. strain 2CBH44.</title>
        <authorList>
            <person name="Sakamoto M."/>
            <person name="Murakami T."/>
            <person name="Mori H."/>
        </authorList>
    </citation>
    <scope>NUCLEOTIDE SEQUENCE [LARGE SCALE GENOMIC DNA]</scope>
    <source>
        <strain evidence="13">2CBH44</strain>
    </source>
</reference>
<dbReference type="RefSeq" id="WP_021930145.1">
    <property type="nucleotide sequence ID" value="NZ_AP023322.1"/>
</dbReference>
<keyword evidence="13" id="KW-1185">Reference proteome</keyword>
<gene>
    <name evidence="12" type="ORF">Cop2CBH44_05280</name>
</gene>
<dbReference type="KEGG" id="copr:Cop2CBH44_05280"/>
<keyword evidence="5" id="KW-0645">Protease</keyword>
<evidence type="ECO:0000313" key="13">
    <source>
        <dbReference type="Proteomes" id="UP000594042"/>
    </source>
</evidence>
<evidence type="ECO:0000256" key="7">
    <source>
        <dbReference type="ARBA" id="ARBA00022764"/>
    </source>
</evidence>
<evidence type="ECO:0000313" key="12">
    <source>
        <dbReference type="EMBL" id="BCI62175.1"/>
    </source>
</evidence>
<dbReference type="PANTHER" id="PTHR42776:SF13">
    <property type="entry name" value="DIPEPTIDYL-PEPTIDASE 5"/>
    <property type="match status" value="1"/>
</dbReference>
<keyword evidence="9" id="KW-0720">Serine protease</keyword>
<feature type="domain" description="Peptidase S9 prolyl oligopeptidase catalytic" evidence="11">
    <location>
        <begin position="484"/>
        <end position="696"/>
    </location>
</feature>
<sequence>MKRTINSLIMAGTVVLSACQTQKSDTGEIIGKSSPKIENGIMTPEVMMSLGRVGGVELSPDKQKILYGVTYVSIPENKSNRELFVMNIDGSDKKQITRTPKSEQNAVWFQNGEKIAFLSTESGNSQLWVMNADGSQRVQISNQENGIDGFVISPDETKIVFFSNIKYGQRASDLYPDLPKATGRVIDDLMYKHWDEWVESIPHPFVADFNGKDEIKNISDIMEGEPYEAPMKPFGGTDDFAWTPDSKNIVYTSRKKQGKEYSLSTNSDIYIYNIESKNARNLTEGMMGYDTNPRISPDGHYMAWMSMERDGYESDKNRLFILDLQSGEKRYLTDEFDYSLDQLVWAENSKDIYFLSVVQGTEQIFKINVESKKIDQITNGDFDYASVSPVNDETLIALRHSISKPDEIYSIKMSTKEVSELSFENKDILDQLTMGKVEGRWIGTTDNKKMLTWIIYPPHFDPNKKYPTLLYCQGGPQSPVSQFWSYRWNLQLMAANGYVIVAPNRRGLYGFGQEWLEQISGDYGGQNMKDYFSAIDTMKKESFVDEDRLGAVGASYGGFSIYWLAGHHEKRFKAFIAHAGIFNLEQQYVETEEMWFANWDLGGAYWEKDNAIAQRSYANSPHKFIDKWDTPILVTHGEHDYRILASQGMAAFNAAVLRGVPAEMVVFPDETHWISQPQNAILWQRVFFRWLDHWLKPEENK</sequence>
<dbReference type="Pfam" id="PF00326">
    <property type="entry name" value="Peptidase_S9"/>
    <property type="match status" value="1"/>
</dbReference>
<dbReference type="Gene3D" id="3.40.50.1820">
    <property type="entry name" value="alpha/beta hydrolase"/>
    <property type="match status" value="1"/>
</dbReference>
<evidence type="ECO:0000256" key="1">
    <source>
        <dbReference type="ARBA" id="ARBA00004418"/>
    </source>
</evidence>
<dbReference type="GO" id="GO:0006508">
    <property type="term" value="P:proteolysis"/>
    <property type="evidence" value="ECO:0007669"/>
    <property type="project" value="UniProtKB-KW"/>
</dbReference>
<dbReference type="EMBL" id="AP023322">
    <property type="protein sequence ID" value="BCI62175.1"/>
    <property type="molecule type" value="Genomic_DNA"/>
</dbReference>
<comment type="subunit">
    <text evidence="3">Homodimer.</text>
</comment>
<dbReference type="FunFam" id="2.120.10.30:FF:000079">
    <property type="entry name" value="S9 family peptidase"/>
    <property type="match status" value="1"/>
</dbReference>
<dbReference type="InterPro" id="IPR011042">
    <property type="entry name" value="6-blade_b-propeller_TolB-like"/>
</dbReference>
<keyword evidence="8" id="KW-0378">Hydrolase</keyword>
<dbReference type="GO" id="GO:0004177">
    <property type="term" value="F:aminopeptidase activity"/>
    <property type="evidence" value="ECO:0007669"/>
    <property type="project" value="UniProtKB-KW"/>
</dbReference>
<keyword evidence="4" id="KW-0031">Aminopeptidase</keyword>
<dbReference type="SUPFAM" id="SSF82171">
    <property type="entry name" value="DPP6 N-terminal domain-like"/>
    <property type="match status" value="1"/>
</dbReference>
<accession>A0A7G1HR69</accession>
<name>A0A7G1HR69_9BACT</name>
<dbReference type="Gene3D" id="2.120.10.30">
    <property type="entry name" value="TolB, C-terminal domain"/>
    <property type="match status" value="3"/>
</dbReference>
<keyword evidence="7" id="KW-0574">Periplasm</keyword>
<dbReference type="GO" id="GO:0042277">
    <property type="term" value="F:peptide binding"/>
    <property type="evidence" value="ECO:0007669"/>
    <property type="project" value="UniProtKB-ARBA"/>
</dbReference>
<evidence type="ECO:0000256" key="2">
    <source>
        <dbReference type="ARBA" id="ARBA00010040"/>
    </source>
</evidence>
<dbReference type="PROSITE" id="PS51257">
    <property type="entry name" value="PROKAR_LIPOPROTEIN"/>
    <property type="match status" value="1"/>
</dbReference>
<protein>
    <recommendedName>
        <fullName evidence="10">Dipeptidyl-peptidase 5</fullName>
    </recommendedName>
</protein>
<dbReference type="GO" id="GO:0008239">
    <property type="term" value="F:dipeptidyl-peptidase activity"/>
    <property type="evidence" value="ECO:0007669"/>
    <property type="project" value="UniProtKB-ARBA"/>
</dbReference>
<organism evidence="12 13">
    <name type="scientific">Coprobacter secundus subsp. similis</name>
    <dbReference type="NCBI Taxonomy" id="2751153"/>
    <lineage>
        <taxon>Bacteria</taxon>
        <taxon>Pseudomonadati</taxon>
        <taxon>Bacteroidota</taxon>
        <taxon>Bacteroidia</taxon>
        <taxon>Bacteroidales</taxon>
        <taxon>Barnesiellaceae</taxon>
        <taxon>Coprobacter</taxon>
    </lineage>
</organism>
<dbReference type="InterPro" id="IPR001375">
    <property type="entry name" value="Peptidase_S9_cat"/>
</dbReference>
<evidence type="ECO:0000259" key="11">
    <source>
        <dbReference type="Pfam" id="PF00326"/>
    </source>
</evidence>
<comment type="subcellular location">
    <subcellularLocation>
        <location evidence="1">Periplasm</location>
    </subcellularLocation>
</comment>
<dbReference type="GO" id="GO:0004252">
    <property type="term" value="F:serine-type endopeptidase activity"/>
    <property type="evidence" value="ECO:0007669"/>
    <property type="project" value="TreeGrafter"/>
</dbReference>
<dbReference type="InterPro" id="IPR029058">
    <property type="entry name" value="AB_hydrolase_fold"/>
</dbReference>
<dbReference type="Proteomes" id="UP000594042">
    <property type="component" value="Chromosome"/>
</dbReference>
<evidence type="ECO:0000256" key="10">
    <source>
        <dbReference type="ARBA" id="ARBA00070574"/>
    </source>
</evidence>
<proteinExistence type="inferred from homology"/>
<dbReference type="Pfam" id="PF07676">
    <property type="entry name" value="PD40"/>
    <property type="match status" value="3"/>
</dbReference>
<dbReference type="GO" id="GO:0043171">
    <property type="term" value="P:peptide catabolic process"/>
    <property type="evidence" value="ECO:0007669"/>
    <property type="project" value="UniProtKB-ARBA"/>
</dbReference>